<dbReference type="AlphaFoldDB" id="A0A381FPJ8"/>
<dbReference type="Proteomes" id="UP000254282">
    <property type="component" value="Unassembled WGS sequence"/>
</dbReference>
<accession>A0A381FPJ8</accession>
<proteinExistence type="predicted"/>
<dbReference type="STRING" id="254.SAMN05421682_11339"/>
<dbReference type="EMBL" id="UFVR01000004">
    <property type="protein sequence ID" value="SUX48479.1"/>
    <property type="molecule type" value="Genomic_DNA"/>
</dbReference>
<protein>
    <submittedName>
        <fullName evidence="1">Uncharacterized protein</fullName>
    </submittedName>
</protein>
<evidence type="ECO:0000313" key="1">
    <source>
        <dbReference type="EMBL" id="SUX48479.1"/>
    </source>
</evidence>
<reference evidence="1 2" key="1">
    <citation type="submission" date="2018-06" db="EMBL/GenBank/DDBJ databases">
        <authorList>
            <consortium name="Pathogen Informatics"/>
            <person name="Doyle S."/>
        </authorList>
    </citation>
    <scope>NUCLEOTIDE SEQUENCE [LARGE SCALE GENOMIC DNA]</scope>
    <source>
        <strain evidence="1 2">NCTC13532</strain>
    </source>
</reference>
<evidence type="ECO:0000313" key="2">
    <source>
        <dbReference type="Proteomes" id="UP000254282"/>
    </source>
</evidence>
<name>A0A381FPJ8_9FLAO</name>
<sequence length="76" mass="9447">MFRDDELANEIIDTYGELNFMFIINEVQYIFYNKNEWLNNCYRVNIDIEHLEKKVGHYILYLDDNRNFVDEFFHLD</sequence>
<gene>
    <name evidence="1" type="ORF">NCTC13532_04096</name>
</gene>
<organism evidence="1 2">
    <name type="scientific">Chryseobacterium indoltheticum</name>
    <dbReference type="NCBI Taxonomy" id="254"/>
    <lineage>
        <taxon>Bacteria</taxon>
        <taxon>Pseudomonadati</taxon>
        <taxon>Bacteroidota</taxon>
        <taxon>Flavobacteriia</taxon>
        <taxon>Flavobacteriales</taxon>
        <taxon>Weeksellaceae</taxon>
        <taxon>Chryseobacterium group</taxon>
        <taxon>Chryseobacterium</taxon>
    </lineage>
</organism>